<dbReference type="GO" id="GO:0016020">
    <property type="term" value="C:membrane"/>
    <property type="evidence" value="ECO:0007669"/>
    <property type="project" value="UniProtKB-SubCell"/>
</dbReference>
<dbReference type="InterPro" id="IPR045198">
    <property type="entry name" value="CNBL1-10"/>
</dbReference>
<keyword evidence="4" id="KW-1185">Reference proteome</keyword>
<protein>
    <recommendedName>
        <fullName evidence="2">Calcineurin B-like protein</fullName>
    </recommendedName>
</protein>
<evidence type="ECO:0000256" key="1">
    <source>
        <dbReference type="ARBA" id="ARBA00022737"/>
    </source>
</evidence>
<keyword evidence="2" id="KW-0472">Membrane</keyword>
<dbReference type="OrthoDB" id="191686at2759"/>
<keyword evidence="2" id="KW-0106">Calcium</keyword>
<organism evidence="3 4">
    <name type="scientific">Coptis chinensis</name>
    <dbReference type="NCBI Taxonomy" id="261450"/>
    <lineage>
        <taxon>Eukaryota</taxon>
        <taxon>Viridiplantae</taxon>
        <taxon>Streptophyta</taxon>
        <taxon>Embryophyta</taxon>
        <taxon>Tracheophyta</taxon>
        <taxon>Spermatophyta</taxon>
        <taxon>Magnoliopsida</taxon>
        <taxon>Ranunculales</taxon>
        <taxon>Ranunculaceae</taxon>
        <taxon>Coptidoideae</taxon>
        <taxon>Coptis</taxon>
    </lineage>
</organism>
<evidence type="ECO:0000256" key="2">
    <source>
        <dbReference type="RuleBase" id="RU369080"/>
    </source>
</evidence>
<dbReference type="EMBL" id="JADFTS010000006">
    <property type="protein sequence ID" value="KAF9602373.1"/>
    <property type="molecule type" value="Genomic_DNA"/>
</dbReference>
<dbReference type="PANTHER" id="PTHR23056:SF110">
    <property type="entry name" value="CALMODULIN"/>
    <property type="match status" value="1"/>
</dbReference>
<name>A0A835HQI9_9MAGN</name>
<keyword evidence="2" id="KW-0479">Metal-binding</keyword>
<evidence type="ECO:0000313" key="3">
    <source>
        <dbReference type="EMBL" id="KAF9602373.1"/>
    </source>
</evidence>
<comment type="similarity">
    <text evidence="2">Belongs to the calcineurin regulatory subunit family.</text>
</comment>
<dbReference type="GO" id="GO:0005509">
    <property type="term" value="F:calcium ion binding"/>
    <property type="evidence" value="ECO:0007669"/>
    <property type="project" value="UniProtKB-UniRule"/>
</dbReference>
<comment type="function">
    <text evidence="2">Acts as a calcium sensor. CBL proteins interact with CIPK serine-threonine protein kinases. Binding of a CBL protein to the regulatory NAF domain of a CIPK protein lead to the activation of the kinase in a calcium-dependent manner.</text>
</comment>
<dbReference type="AlphaFoldDB" id="A0A835HQI9"/>
<dbReference type="Proteomes" id="UP000631114">
    <property type="component" value="Unassembled WGS sequence"/>
</dbReference>
<dbReference type="GO" id="GO:0019722">
    <property type="term" value="P:calcium-mediated signaling"/>
    <property type="evidence" value="ECO:0007669"/>
    <property type="project" value="UniProtKB-UniRule"/>
</dbReference>
<dbReference type="PANTHER" id="PTHR23056">
    <property type="entry name" value="CALCINEURIN B"/>
    <property type="match status" value="1"/>
</dbReference>
<keyword evidence="1 2" id="KW-0677">Repeat</keyword>
<reference evidence="3 4" key="1">
    <citation type="submission" date="2020-10" db="EMBL/GenBank/DDBJ databases">
        <title>The Coptis chinensis genome and diversification of protoberbering-type alkaloids.</title>
        <authorList>
            <person name="Wang B."/>
            <person name="Shu S."/>
            <person name="Song C."/>
            <person name="Liu Y."/>
        </authorList>
    </citation>
    <scope>NUCLEOTIDE SEQUENCE [LARGE SCALE GENOMIC DNA]</scope>
    <source>
        <strain evidence="3">HL-2020</strain>
        <tissue evidence="3">Leaf</tissue>
    </source>
</reference>
<dbReference type="GO" id="GO:0019900">
    <property type="term" value="F:kinase binding"/>
    <property type="evidence" value="ECO:0007669"/>
    <property type="project" value="UniProtKB-UniRule"/>
</dbReference>
<evidence type="ECO:0000313" key="4">
    <source>
        <dbReference type="Proteomes" id="UP000631114"/>
    </source>
</evidence>
<sequence length="228" mass="26127">MLAWGVMKCILLTDGVLSSWSRLKIRMARVQLGPFDWEGAQSAEGSLTDLEEFQLALFRNSNKQNLFADRVFYLFDVKRNGVLLNPGNLTSSQCFTGGESCMFQLKEMVLALLIESDLALRMLSKQLWIRHLLTRFKRTKKTPFLHYGRNDGCRNEEPRLTKTLEDWRRTSKLIVLGCNSLDPVEQEAEKFKDLLVNEPGVGHAIHEKFKVQVLSNGKSLDKTEFELS</sequence>
<dbReference type="Gene3D" id="1.10.238.10">
    <property type="entry name" value="EF-hand"/>
    <property type="match status" value="1"/>
</dbReference>
<accession>A0A835HQI9</accession>
<comment type="subunit">
    <text evidence="2">Homodimer. Interacts with CIPK.</text>
</comment>
<proteinExistence type="inferred from homology"/>
<comment type="subcellular location">
    <subcellularLocation>
        <location evidence="2">Membrane</location>
    </subcellularLocation>
</comment>
<gene>
    <name evidence="3" type="ORF">IFM89_027080</name>
</gene>
<comment type="caution">
    <text evidence="3">The sequence shown here is derived from an EMBL/GenBank/DDBJ whole genome shotgun (WGS) entry which is preliminary data.</text>
</comment>